<gene>
    <name evidence="7" type="ORF">HNQ41_001085</name>
</gene>
<keyword evidence="1" id="KW-0805">Transcription regulation</keyword>
<dbReference type="InterPro" id="IPR036724">
    <property type="entry name" value="Cobalamin-bd_sf"/>
</dbReference>
<dbReference type="InterPro" id="IPR036594">
    <property type="entry name" value="Meth_synthase_dom"/>
</dbReference>
<feature type="domain" description="HTH merR-type" evidence="5">
    <location>
        <begin position="6"/>
        <end position="75"/>
    </location>
</feature>
<dbReference type="Pfam" id="PF02607">
    <property type="entry name" value="B12-binding_2"/>
    <property type="match status" value="1"/>
</dbReference>
<dbReference type="InterPro" id="IPR006158">
    <property type="entry name" value="Cobalamin-bd"/>
</dbReference>
<protein>
    <submittedName>
        <fullName evidence="7">DNA-binding transcriptional MerR regulator/methylmalonyl-CoA mutase cobalamin-binding subunit</fullName>
    </submittedName>
</protein>
<evidence type="ECO:0000256" key="2">
    <source>
        <dbReference type="ARBA" id="ARBA00023125"/>
    </source>
</evidence>
<evidence type="ECO:0000256" key="4">
    <source>
        <dbReference type="SAM" id="Coils"/>
    </source>
</evidence>
<dbReference type="Proteomes" id="UP000551878">
    <property type="component" value="Unassembled WGS sequence"/>
</dbReference>
<dbReference type="PANTHER" id="PTHR30204:SF67">
    <property type="entry name" value="HTH-TYPE TRANSCRIPTIONAL REGULATOR MLRA-RELATED"/>
    <property type="match status" value="1"/>
</dbReference>
<dbReference type="PANTHER" id="PTHR30204">
    <property type="entry name" value="REDOX-CYCLING DRUG-SENSING TRANSCRIPTIONAL ACTIVATOR SOXR"/>
    <property type="match status" value="1"/>
</dbReference>
<evidence type="ECO:0000259" key="6">
    <source>
        <dbReference type="PROSITE" id="PS51332"/>
    </source>
</evidence>
<feature type="coiled-coil region" evidence="4">
    <location>
        <begin position="78"/>
        <end position="105"/>
    </location>
</feature>
<dbReference type="CDD" id="cd01104">
    <property type="entry name" value="HTH_MlrA-CarA"/>
    <property type="match status" value="1"/>
</dbReference>
<keyword evidence="2 7" id="KW-0238">DNA-binding</keyword>
<organism evidence="7 8">
    <name type="scientific">Texcoconibacillus texcoconensis</name>
    <dbReference type="NCBI Taxonomy" id="1095777"/>
    <lineage>
        <taxon>Bacteria</taxon>
        <taxon>Bacillati</taxon>
        <taxon>Bacillota</taxon>
        <taxon>Bacilli</taxon>
        <taxon>Bacillales</taxon>
        <taxon>Bacillaceae</taxon>
        <taxon>Texcoconibacillus</taxon>
    </lineage>
</organism>
<sequence length="312" mass="36406">MKEEGKYNINAVSKLLNIKPVTLRAWERRYDIVKPVRNHAGYRLYTDEHLKILKWLIHKLNEGMTIGQAVQLLEQQGIEEVKKADDRMKNQLDNLSTQLLEALRRFDDSAANELLDQAFAMFSLQTLRKELFVPFLKKVGDVWEAGEISCAQERFISSYVRFKLGAIYYSLKPDERFPKVVAVCSPSERHELGLLMFTFYLRQQGFDVIYLGEGVPKEELIDVINKVNAQLLFLSCTMDEHVSETLDIIHEFSRREQRVRIGIGGRAIERMEQHLRAIYRDVIIGCDEQSWNEWTEKVLMDEFGIKSEKSEK</sequence>
<proteinExistence type="predicted"/>
<dbReference type="GO" id="GO:0031419">
    <property type="term" value="F:cobalamin binding"/>
    <property type="evidence" value="ECO:0007669"/>
    <property type="project" value="InterPro"/>
</dbReference>
<keyword evidence="4" id="KW-0175">Coiled coil</keyword>
<evidence type="ECO:0000313" key="8">
    <source>
        <dbReference type="Proteomes" id="UP000551878"/>
    </source>
</evidence>
<comment type="caution">
    <text evidence="7">The sequence shown here is derived from an EMBL/GenBank/DDBJ whole genome shotgun (WGS) entry which is preliminary data.</text>
</comment>
<dbReference type="Pfam" id="PF13411">
    <property type="entry name" value="MerR_1"/>
    <property type="match status" value="1"/>
</dbReference>
<keyword evidence="8" id="KW-1185">Reference proteome</keyword>
<dbReference type="Gene3D" id="1.10.1240.10">
    <property type="entry name" value="Methionine synthase domain"/>
    <property type="match status" value="1"/>
</dbReference>
<dbReference type="InterPro" id="IPR009061">
    <property type="entry name" value="DNA-bd_dom_put_sf"/>
</dbReference>
<keyword evidence="3" id="KW-0804">Transcription</keyword>
<dbReference type="GO" id="GO:0003700">
    <property type="term" value="F:DNA-binding transcription factor activity"/>
    <property type="evidence" value="ECO:0007669"/>
    <property type="project" value="InterPro"/>
</dbReference>
<dbReference type="InterPro" id="IPR047057">
    <property type="entry name" value="MerR_fam"/>
</dbReference>
<feature type="domain" description="B12-binding" evidence="6">
    <location>
        <begin position="177"/>
        <end position="305"/>
    </location>
</feature>
<evidence type="ECO:0000256" key="3">
    <source>
        <dbReference type="ARBA" id="ARBA00023163"/>
    </source>
</evidence>
<dbReference type="CDD" id="cd02065">
    <property type="entry name" value="B12-binding_like"/>
    <property type="match status" value="1"/>
</dbReference>
<dbReference type="GO" id="GO:0046872">
    <property type="term" value="F:metal ion binding"/>
    <property type="evidence" value="ECO:0007669"/>
    <property type="project" value="InterPro"/>
</dbReference>
<evidence type="ECO:0000256" key="1">
    <source>
        <dbReference type="ARBA" id="ARBA00023015"/>
    </source>
</evidence>
<dbReference type="GO" id="GO:0003677">
    <property type="term" value="F:DNA binding"/>
    <property type="evidence" value="ECO:0007669"/>
    <property type="project" value="UniProtKB-KW"/>
</dbReference>
<evidence type="ECO:0000259" key="5">
    <source>
        <dbReference type="PROSITE" id="PS50937"/>
    </source>
</evidence>
<dbReference type="SUPFAM" id="SSF46955">
    <property type="entry name" value="Putative DNA-binding domain"/>
    <property type="match status" value="1"/>
</dbReference>
<name>A0A840QNF9_9BACI</name>
<dbReference type="InterPro" id="IPR003759">
    <property type="entry name" value="Cbl-bd_cap"/>
</dbReference>
<dbReference type="Gene3D" id="3.40.50.280">
    <property type="entry name" value="Cobalamin-binding domain"/>
    <property type="match status" value="1"/>
</dbReference>
<evidence type="ECO:0000313" key="7">
    <source>
        <dbReference type="EMBL" id="MBB5172922.1"/>
    </source>
</evidence>
<dbReference type="Gene3D" id="1.10.1660.10">
    <property type="match status" value="1"/>
</dbReference>
<reference evidence="7 8" key="1">
    <citation type="submission" date="2020-08" db="EMBL/GenBank/DDBJ databases">
        <title>Genomic Encyclopedia of Type Strains, Phase IV (KMG-IV): sequencing the most valuable type-strain genomes for metagenomic binning, comparative biology and taxonomic classification.</title>
        <authorList>
            <person name="Goeker M."/>
        </authorList>
    </citation>
    <scope>NUCLEOTIDE SEQUENCE [LARGE SCALE GENOMIC DNA]</scope>
    <source>
        <strain evidence="7 8">DSM 24696</strain>
    </source>
</reference>
<dbReference type="InterPro" id="IPR000551">
    <property type="entry name" value="MerR-type_HTH_dom"/>
</dbReference>
<accession>A0A840QNF9</accession>
<dbReference type="SMART" id="SM00422">
    <property type="entry name" value="HTH_MERR"/>
    <property type="match status" value="1"/>
</dbReference>
<dbReference type="RefSeq" id="WP_184663383.1">
    <property type="nucleotide sequence ID" value="NZ_JACHHB010000004.1"/>
</dbReference>
<dbReference type="Pfam" id="PF02310">
    <property type="entry name" value="B12-binding"/>
    <property type="match status" value="1"/>
</dbReference>
<dbReference type="SUPFAM" id="SSF52242">
    <property type="entry name" value="Cobalamin (vitamin B12)-binding domain"/>
    <property type="match status" value="1"/>
</dbReference>
<dbReference type="EMBL" id="JACHHB010000004">
    <property type="protein sequence ID" value="MBB5172922.1"/>
    <property type="molecule type" value="Genomic_DNA"/>
</dbReference>
<dbReference type="PROSITE" id="PS50937">
    <property type="entry name" value="HTH_MERR_2"/>
    <property type="match status" value="1"/>
</dbReference>
<dbReference type="PROSITE" id="PS51332">
    <property type="entry name" value="B12_BINDING"/>
    <property type="match status" value="1"/>
</dbReference>
<dbReference type="AlphaFoldDB" id="A0A840QNF9"/>